<dbReference type="Gramene" id="PNT77160">
    <property type="protein sequence ID" value="PNT77160"/>
    <property type="gene ID" value="BRADI_1g58609v3"/>
</dbReference>
<evidence type="ECO:0000313" key="2">
    <source>
        <dbReference type="EnsemblPlants" id="PNT77160"/>
    </source>
</evidence>
<reference evidence="2" key="3">
    <citation type="submission" date="2018-08" db="UniProtKB">
        <authorList>
            <consortium name="EnsemblPlants"/>
        </authorList>
    </citation>
    <scope>IDENTIFICATION</scope>
    <source>
        <strain evidence="2">cv. Bd21</strain>
    </source>
</reference>
<evidence type="ECO:0000313" key="1">
    <source>
        <dbReference type="EMBL" id="PNT77160.1"/>
    </source>
</evidence>
<name>A0A2K2DSB3_BRADI</name>
<protein>
    <recommendedName>
        <fullName evidence="4">F-box domain-containing protein</fullName>
    </recommendedName>
</protein>
<dbReference type="AlphaFoldDB" id="A0A2K2DSB3"/>
<dbReference type="ExpressionAtlas" id="A0A2K2DSB3">
    <property type="expression patterns" value="baseline"/>
</dbReference>
<proteinExistence type="predicted"/>
<dbReference type="SUPFAM" id="SSF81383">
    <property type="entry name" value="F-box domain"/>
    <property type="match status" value="1"/>
</dbReference>
<dbReference type="EMBL" id="CM000880">
    <property type="protein sequence ID" value="PNT77160.1"/>
    <property type="molecule type" value="Genomic_DNA"/>
</dbReference>
<dbReference type="Proteomes" id="UP000008810">
    <property type="component" value="Chromosome 1"/>
</dbReference>
<keyword evidence="3" id="KW-1185">Reference proteome</keyword>
<reference evidence="1 2" key="1">
    <citation type="journal article" date="2010" name="Nature">
        <title>Genome sequencing and analysis of the model grass Brachypodium distachyon.</title>
        <authorList>
            <consortium name="International Brachypodium Initiative"/>
        </authorList>
    </citation>
    <scope>NUCLEOTIDE SEQUENCE [LARGE SCALE GENOMIC DNA]</scope>
    <source>
        <strain evidence="1 2">Bd21</strain>
    </source>
</reference>
<reference evidence="1" key="2">
    <citation type="submission" date="2017-06" db="EMBL/GenBank/DDBJ databases">
        <title>WGS assembly of Brachypodium distachyon.</title>
        <authorList>
            <consortium name="The International Brachypodium Initiative"/>
            <person name="Lucas S."/>
            <person name="Harmon-Smith M."/>
            <person name="Lail K."/>
            <person name="Tice H."/>
            <person name="Grimwood J."/>
            <person name="Bruce D."/>
            <person name="Barry K."/>
            <person name="Shu S."/>
            <person name="Lindquist E."/>
            <person name="Wang M."/>
            <person name="Pitluck S."/>
            <person name="Vogel J.P."/>
            <person name="Garvin D.F."/>
            <person name="Mockler T.C."/>
            <person name="Schmutz J."/>
            <person name="Rokhsar D."/>
            <person name="Bevan M.W."/>
        </authorList>
    </citation>
    <scope>NUCLEOTIDE SEQUENCE</scope>
    <source>
        <strain evidence="1">Bd21</strain>
    </source>
</reference>
<gene>
    <name evidence="1" type="ORF">BRADI_1g58609v3</name>
</gene>
<dbReference type="PANTHER" id="PTHR32133:SF408">
    <property type="entry name" value="OS07G0120400 PROTEIN"/>
    <property type="match status" value="1"/>
</dbReference>
<accession>A0A2K2DSB3</accession>
<organism evidence="1">
    <name type="scientific">Brachypodium distachyon</name>
    <name type="common">Purple false brome</name>
    <name type="synonym">Trachynia distachya</name>
    <dbReference type="NCBI Taxonomy" id="15368"/>
    <lineage>
        <taxon>Eukaryota</taxon>
        <taxon>Viridiplantae</taxon>
        <taxon>Streptophyta</taxon>
        <taxon>Embryophyta</taxon>
        <taxon>Tracheophyta</taxon>
        <taxon>Spermatophyta</taxon>
        <taxon>Magnoliopsida</taxon>
        <taxon>Liliopsida</taxon>
        <taxon>Poales</taxon>
        <taxon>Poaceae</taxon>
        <taxon>BOP clade</taxon>
        <taxon>Pooideae</taxon>
        <taxon>Stipodae</taxon>
        <taxon>Brachypodieae</taxon>
        <taxon>Brachypodium</taxon>
    </lineage>
</organism>
<evidence type="ECO:0000313" key="3">
    <source>
        <dbReference type="Proteomes" id="UP000008810"/>
    </source>
</evidence>
<dbReference type="InterPro" id="IPR036047">
    <property type="entry name" value="F-box-like_dom_sf"/>
</dbReference>
<dbReference type="EnsemblPlants" id="PNT77160">
    <property type="protein sequence ID" value="PNT77160"/>
    <property type="gene ID" value="BRADI_1g58609v3"/>
</dbReference>
<dbReference type="InParanoid" id="A0A2K2DSB3"/>
<sequence length="301" mass="33764">MAPLSLDLPDELIHEILFRLQPDELALLVWHFILSKSWDRLLSDPAFHHRYRKLRQMAPTLGFIYSGYSIYTKIATSFVPAMGFCPPSIPNYKLPDFAVSDCRHSHGLGRVFPFQGFVHMELVVWNPLTGHHTQFNSFNDFFICMGEEVLCPVDGCDHATCHDFHVVCVGINQEESTTTAIVYSSQTDEWSAPTPGLQLNGYDIETHNVLVGGALYFLLTYGPHGTQILKYDIGRNRPGHYPHGTGGWQLLISRALLPVGDLVSKVHLIDFVDGADMIFASTALGIYSIDLKLLKSKKLCE</sequence>
<dbReference type="PANTHER" id="PTHR32133">
    <property type="entry name" value="OS07G0120400 PROTEIN"/>
    <property type="match status" value="1"/>
</dbReference>
<evidence type="ECO:0008006" key="4">
    <source>
        <dbReference type="Google" id="ProtNLM"/>
    </source>
</evidence>
<dbReference type="OrthoDB" id="714585at2759"/>